<dbReference type="InterPro" id="IPR011047">
    <property type="entry name" value="Quinoprotein_ADH-like_sf"/>
</dbReference>
<dbReference type="InterPro" id="IPR017687">
    <property type="entry name" value="BamB"/>
</dbReference>
<sequence length="403" mass="43655">MRHLKWGLLLCALLMSSCSWFSKKTGQEPMELESFKETANLKEVWSTGVGDGQGIGLTQLTPAIDADKIYTVDHEGIVTALNRQNGKKLWSKNVSKGLTGISGQVVHFFKEKDLNNDVTGGISYADGLLYIGNYAGEVIALSATNGKEVWRKQVKGEISSVPQSNGQVVAVQTMNGKLFVLDAKSGADMWFFENPPPLLTLRGSAAPVVMDTAIYAGFANGRLMAFNPSNGLILWEQRMALPKGRSELDRMVDIHASPLLKDGILYVGTYQGRIAAVARGTGGNVWGIDGSTSEILAASDDKLFVSLSDGKVVAYSLTSGEQVWQNEKLLRRRLSGPQVFGDYVAVVDFEGYMHVLKQSTGELAARDRVDRNGARAPMLTDGKTLYVYGNGGSLMAFTANAKK</sequence>
<name>A0ABQ3AXB9_9GAMM</name>
<comment type="subcellular location">
    <subcellularLocation>
        <location evidence="4">Cell outer membrane</location>
        <topology evidence="4">Lipid-anchor</topology>
    </subcellularLocation>
</comment>
<evidence type="ECO:0000256" key="5">
    <source>
        <dbReference type="SAM" id="SignalP"/>
    </source>
</evidence>
<keyword evidence="4" id="KW-0449">Lipoprotein</keyword>
<dbReference type="Gene3D" id="2.130.10.10">
    <property type="entry name" value="YVTN repeat-like/Quinoprotein amine dehydrogenase"/>
    <property type="match status" value="1"/>
</dbReference>
<dbReference type="RefSeq" id="WP_189416333.1">
    <property type="nucleotide sequence ID" value="NZ_BMYZ01000001.1"/>
</dbReference>
<accession>A0ABQ3AXB9</accession>
<keyword evidence="2 4" id="KW-0472">Membrane</keyword>
<evidence type="ECO:0000313" key="8">
    <source>
        <dbReference type="Proteomes" id="UP000619761"/>
    </source>
</evidence>
<dbReference type="Pfam" id="PF13360">
    <property type="entry name" value="PQQ_2"/>
    <property type="match status" value="2"/>
</dbReference>
<evidence type="ECO:0000256" key="2">
    <source>
        <dbReference type="ARBA" id="ARBA00023136"/>
    </source>
</evidence>
<dbReference type="InterPro" id="IPR002372">
    <property type="entry name" value="PQQ_rpt_dom"/>
</dbReference>
<dbReference type="HAMAP" id="MF_00923">
    <property type="entry name" value="OM_assembly_BamB"/>
    <property type="match status" value="1"/>
</dbReference>
<reference evidence="8" key="1">
    <citation type="journal article" date="2019" name="Int. J. Syst. Evol. Microbiol.">
        <title>The Global Catalogue of Microorganisms (GCM) 10K type strain sequencing project: providing services to taxonomists for standard genome sequencing and annotation.</title>
        <authorList>
            <consortium name="The Broad Institute Genomics Platform"/>
            <consortium name="The Broad Institute Genome Sequencing Center for Infectious Disease"/>
            <person name="Wu L."/>
            <person name="Ma J."/>
        </authorList>
    </citation>
    <scope>NUCLEOTIDE SEQUENCE [LARGE SCALE GENOMIC DNA]</scope>
    <source>
        <strain evidence="8">KCTC 32239</strain>
    </source>
</reference>
<evidence type="ECO:0000313" key="7">
    <source>
        <dbReference type="EMBL" id="GGY67008.1"/>
    </source>
</evidence>
<organism evidence="7 8">
    <name type="scientific">Cellvibrio zantedeschiae</name>
    <dbReference type="NCBI Taxonomy" id="1237077"/>
    <lineage>
        <taxon>Bacteria</taxon>
        <taxon>Pseudomonadati</taxon>
        <taxon>Pseudomonadota</taxon>
        <taxon>Gammaproteobacteria</taxon>
        <taxon>Cellvibrionales</taxon>
        <taxon>Cellvibrionaceae</taxon>
        <taxon>Cellvibrio</taxon>
    </lineage>
</organism>
<dbReference type="SMART" id="SM00564">
    <property type="entry name" value="PQQ"/>
    <property type="match status" value="6"/>
</dbReference>
<dbReference type="InterPro" id="IPR018391">
    <property type="entry name" value="PQQ_b-propeller_rpt"/>
</dbReference>
<comment type="function">
    <text evidence="4">Part of the outer membrane protein assembly complex, which is involved in assembly and insertion of beta-barrel proteins into the outer membrane.</text>
</comment>
<dbReference type="EMBL" id="BMYZ01000001">
    <property type="protein sequence ID" value="GGY67008.1"/>
    <property type="molecule type" value="Genomic_DNA"/>
</dbReference>
<dbReference type="PANTHER" id="PTHR34512:SF30">
    <property type="entry name" value="OUTER MEMBRANE PROTEIN ASSEMBLY FACTOR BAMB"/>
    <property type="match status" value="1"/>
</dbReference>
<keyword evidence="4" id="KW-0564">Palmitate</keyword>
<keyword evidence="8" id="KW-1185">Reference proteome</keyword>
<feature type="signal peptide" evidence="5">
    <location>
        <begin position="1"/>
        <end position="22"/>
    </location>
</feature>
<comment type="subunit">
    <text evidence="4">Part of the Bam complex.</text>
</comment>
<evidence type="ECO:0000256" key="1">
    <source>
        <dbReference type="ARBA" id="ARBA00022729"/>
    </source>
</evidence>
<comment type="caution">
    <text evidence="7">The sequence shown here is derived from an EMBL/GenBank/DDBJ whole genome shotgun (WGS) entry which is preliminary data.</text>
</comment>
<dbReference type="PROSITE" id="PS51257">
    <property type="entry name" value="PROKAR_LIPOPROTEIN"/>
    <property type="match status" value="1"/>
</dbReference>
<proteinExistence type="inferred from homology"/>
<feature type="domain" description="Pyrrolo-quinoline quinone repeat" evidence="6">
    <location>
        <begin position="113"/>
        <end position="326"/>
    </location>
</feature>
<keyword evidence="3 4" id="KW-0998">Cell outer membrane</keyword>
<dbReference type="NCBIfam" id="TIGR03300">
    <property type="entry name" value="assembly_YfgL"/>
    <property type="match status" value="1"/>
</dbReference>
<dbReference type="PANTHER" id="PTHR34512">
    <property type="entry name" value="CELL SURFACE PROTEIN"/>
    <property type="match status" value="1"/>
</dbReference>
<comment type="similarity">
    <text evidence="4">Belongs to the BamB family.</text>
</comment>
<evidence type="ECO:0000259" key="6">
    <source>
        <dbReference type="Pfam" id="PF13360"/>
    </source>
</evidence>
<keyword evidence="1 4" id="KW-0732">Signal</keyword>
<feature type="domain" description="Pyrrolo-quinoline quinone repeat" evidence="6">
    <location>
        <begin position="39"/>
        <end position="96"/>
    </location>
</feature>
<protein>
    <recommendedName>
        <fullName evidence="4">Outer membrane protein assembly factor BamB</fullName>
    </recommendedName>
</protein>
<dbReference type="Proteomes" id="UP000619761">
    <property type="component" value="Unassembled WGS sequence"/>
</dbReference>
<evidence type="ECO:0000256" key="3">
    <source>
        <dbReference type="ARBA" id="ARBA00023237"/>
    </source>
</evidence>
<feature type="chain" id="PRO_5045590829" description="Outer membrane protein assembly factor BamB" evidence="5">
    <location>
        <begin position="23"/>
        <end position="403"/>
    </location>
</feature>
<gene>
    <name evidence="4 7" type="primary">bamB</name>
    <name evidence="7" type="ORF">GCM10011613_08830</name>
</gene>
<evidence type="ECO:0000256" key="4">
    <source>
        <dbReference type="HAMAP-Rule" id="MF_00923"/>
    </source>
</evidence>
<dbReference type="InterPro" id="IPR015943">
    <property type="entry name" value="WD40/YVTN_repeat-like_dom_sf"/>
</dbReference>
<dbReference type="SUPFAM" id="SSF50998">
    <property type="entry name" value="Quinoprotein alcohol dehydrogenase-like"/>
    <property type="match status" value="1"/>
</dbReference>